<proteinExistence type="predicted"/>
<evidence type="ECO:0000313" key="2">
    <source>
        <dbReference type="EMBL" id="NER31515.1"/>
    </source>
</evidence>
<organism evidence="2">
    <name type="scientific">Symploca sp. SIO1C4</name>
    <dbReference type="NCBI Taxonomy" id="2607765"/>
    <lineage>
        <taxon>Bacteria</taxon>
        <taxon>Bacillati</taxon>
        <taxon>Cyanobacteriota</taxon>
        <taxon>Cyanophyceae</taxon>
        <taxon>Coleofasciculales</taxon>
        <taxon>Coleofasciculaceae</taxon>
        <taxon>Symploca</taxon>
    </lineage>
</organism>
<dbReference type="InterPro" id="IPR000594">
    <property type="entry name" value="ThiF_NAD_FAD-bd"/>
</dbReference>
<evidence type="ECO:0000259" key="1">
    <source>
        <dbReference type="Pfam" id="PF00899"/>
    </source>
</evidence>
<dbReference type="EMBL" id="JAAHFQ010000843">
    <property type="protein sequence ID" value="NER31515.1"/>
    <property type="molecule type" value="Genomic_DNA"/>
</dbReference>
<dbReference type="Pfam" id="PF00899">
    <property type="entry name" value="ThiF"/>
    <property type="match status" value="1"/>
</dbReference>
<feature type="domain" description="THIF-type NAD/FAD binding fold" evidence="1">
    <location>
        <begin position="21"/>
        <end position="141"/>
    </location>
</feature>
<dbReference type="AlphaFoldDB" id="A0A6B3NKT4"/>
<protein>
    <submittedName>
        <fullName evidence="2">Thiamine biosynthesis protein ThiF</fullName>
    </submittedName>
</protein>
<comment type="caution">
    <text evidence="2">The sequence shown here is derived from an EMBL/GenBank/DDBJ whole genome shotgun (WGS) entry which is preliminary data.</text>
</comment>
<dbReference type="Gene3D" id="3.40.50.720">
    <property type="entry name" value="NAD(P)-binding Rossmann-like Domain"/>
    <property type="match status" value="1"/>
</dbReference>
<accession>A0A6B3NKT4</accession>
<reference evidence="2" key="1">
    <citation type="submission" date="2019-11" db="EMBL/GenBank/DDBJ databases">
        <title>Genomic insights into an expanded diversity of filamentous marine cyanobacteria reveals the extraordinary biosynthetic potential of Moorea and Okeania.</title>
        <authorList>
            <person name="Ferreira Leao T."/>
            <person name="Wang M."/>
            <person name="Moss N."/>
            <person name="Da Silva R."/>
            <person name="Sanders J."/>
            <person name="Nurk S."/>
            <person name="Gurevich A."/>
            <person name="Humphrey G."/>
            <person name="Reher R."/>
            <person name="Zhu Q."/>
            <person name="Belda-Ferre P."/>
            <person name="Glukhov E."/>
            <person name="Rex R."/>
            <person name="Dorrestein P.C."/>
            <person name="Knight R."/>
            <person name="Pevzner P."/>
            <person name="Gerwick W.H."/>
            <person name="Gerwick L."/>
        </authorList>
    </citation>
    <scope>NUCLEOTIDE SEQUENCE</scope>
    <source>
        <strain evidence="2">SIO1C4</strain>
    </source>
</reference>
<gene>
    <name evidence="2" type="ORF">F6J89_28835</name>
</gene>
<name>A0A6B3NKT4_9CYAN</name>
<feature type="non-terminal residue" evidence="2">
    <location>
        <position position="176"/>
    </location>
</feature>
<dbReference type="GO" id="GO:0008641">
    <property type="term" value="F:ubiquitin-like modifier activating enzyme activity"/>
    <property type="evidence" value="ECO:0007669"/>
    <property type="project" value="InterPro"/>
</dbReference>
<dbReference type="SUPFAM" id="SSF69572">
    <property type="entry name" value="Activating enzymes of the ubiquitin-like proteins"/>
    <property type="match status" value="1"/>
</dbReference>
<dbReference type="InterPro" id="IPR035985">
    <property type="entry name" value="Ubiquitin-activating_enz"/>
</dbReference>
<dbReference type="CDD" id="cd01483">
    <property type="entry name" value="E1_enzyme_family"/>
    <property type="match status" value="1"/>
</dbReference>
<sequence>MKLNYDFVEAKPLVLPMHEKVSLNLIGCGGTGSWLAASLCRLARVLTEKGKPTQVTFIDPDIVEQANVTRQNFCDAEIGLNKAQTLAVRYSMAWGIEITAIPQPLDKMMIDSEQTTLTILIGCVDNAQARNSIANALEFHQQWRCSQHATSFWWLDCGNHETSGQVLLGSHLSTEP</sequence>